<dbReference type="RefSeq" id="WP_253199993.1">
    <property type="nucleotide sequence ID" value="NZ_CP086239.1"/>
</dbReference>
<dbReference type="EMBL" id="CP086239">
    <property type="protein sequence ID" value="WAG58698.1"/>
    <property type="molecule type" value="Genomic_DNA"/>
</dbReference>
<evidence type="ECO:0000256" key="2">
    <source>
        <dbReference type="ARBA" id="ARBA00023015"/>
    </source>
</evidence>
<proteinExistence type="inferred from homology"/>
<dbReference type="SUPFAM" id="SSF88659">
    <property type="entry name" value="Sigma3 and sigma4 domains of RNA polymerase sigma factors"/>
    <property type="match status" value="1"/>
</dbReference>
<organism evidence="7 8">
    <name type="scientific">Clostridium estertheticum</name>
    <dbReference type="NCBI Taxonomy" id="238834"/>
    <lineage>
        <taxon>Bacteria</taxon>
        <taxon>Bacillati</taxon>
        <taxon>Bacillota</taxon>
        <taxon>Clostridia</taxon>
        <taxon>Eubacteriales</taxon>
        <taxon>Clostridiaceae</taxon>
        <taxon>Clostridium</taxon>
    </lineage>
</organism>
<dbReference type="InterPro" id="IPR013249">
    <property type="entry name" value="RNA_pol_sigma70_r4_t2"/>
</dbReference>
<dbReference type="PANTHER" id="PTHR43133:SF60">
    <property type="entry name" value="RNA POLYMERASE SIGMA FACTOR SIGV"/>
    <property type="match status" value="1"/>
</dbReference>
<evidence type="ECO:0000259" key="5">
    <source>
        <dbReference type="Pfam" id="PF04542"/>
    </source>
</evidence>
<dbReference type="GO" id="GO:0006352">
    <property type="term" value="P:DNA-templated transcription initiation"/>
    <property type="evidence" value="ECO:0007669"/>
    <property type="project" value="InterPro"/>
</dbReference>
<dbReference type="SUPFAM" id="SSF88946">
    <property type="entry name" value="Sigma2 domain of RNA polymerase sigma factors"/>
    <property type="match status" value="1"/>
</dbReference>
<name>A0AA47EHE6_9CLOT</name>
<evidence type="ECO:0000256" key="3">
    <source>
        <dbReference type="ARBA" id="ARBA00023082"/>
    </source>
</evidence>
<sequence length="194" mass="22968">MGAKGDVERIEKKLISGCKKHDKSSFMELFKLYERYLYSICYSYTQNEHDSLDIVQEIYIKVFKNISSFDEDRPFRPWIRRITVNTCINYKRNIKSNIISLNYEYASGLCLEDTIVSDYNLEEEVQKKELKKIIKDGLINLPSNYRMVIALRYFDDLSYLEISELLNRPLGSIKTDLYRAKAILKKQLENDMEV</sequence>
<keyword evidence="3" id="KW-0731">Sigma factor</keyword>
<evidence type="ECO:0000313" key="7">
    <source>
        <dbReference type="EMBL" id="WAG58698.1"/>
    </source>
</evidence>
<dbReference type="Pfam" id="PF04542">
    <property type="entry name" value="Sigma70_r2"/>
    <property type="match status" value="1"/>
</dbReference>
<dbReference type="InterPro" id="IPR007627">
    <property type="entry name" value="RNA_pol_sigma70_r2"/>
</dbReference>
<dbReference type="InterPro" id="IPR013324">
    <property type="entry name" value="RNA_pol_sigma_r3/r4-like"/>
</dbReference>
<dbReference type="GO" id="GO:0016987">
    <property type="term" value="F:sigma factor activity"/>
    <property type="evidence" value="ECO:0007669"/>
    <property type="project" value="UniProtKB-KW"/>
</dbReference>
<dbReference type="PANTHER" id="PTHR43133">
    <property type="entry name" value="RNA POLYMERASE ECF-TYPE SIGMA FACTO"/>
    <property type="match status" value="1"/>
</dbReference>
<dbReference type="Proteomes" id="UP001164733">
    <property type="component" value="Chromosome"/>
</dbReference>
<dbReference type="Gene3D" id="1.10.1740.10">
    <property type="match status" value="1"/>
</dbReference>
<evidence type="ECO:0000259" key="6">
    <source>
        <dbReference type="Pfam" id="PF08281"/>
    </source>
</evidence>
<dbReference type="AlphaFoldDB" id="A0AA47EHE6"/>
<protein>
    <submittedName>
        <fullName evidence="7">Sigma-70 family RNA polymerase sigma factor</fullName>
    </submittedName>
</protein>
<dbReference type="Gene3D" id="1.10.10.10">
    <property type="entry name" value="Winged helix-like DNA-binding domain superfamily/Winged helix DNA-binding domain"/>
    <property type="match status" value="1"/>
</dbReference>
<feature type="domain" description="RNA polymerase sigma factor 70 region 4 type 2" evidence="6">
    <location>
        <begin position="140"/>
        <end position="182"/>
    </location>
</feature>
<dbReference type="CDD" id="cd06171">
    <property type="entry name" value="Sigma70_r4"/>
    <property type="match status" value="1"/>
</dbReference>
<dbReference type="InterPro" id="IPR039425">
    <property type="entry name" value="RNA_pol_sigma-70-like"/>
</dbReference>
<dbReference type="GO" id="GO:0003677">
    <property type="term" value="F:DNA binding"/>
    <property type="evidence" value="ECO:0007669"/>
    <property type="project" value="InterPro"/>
</dbReference>
<comment type="similarity">
    <text evidence="1">Belongs to the sigma-70 factor family. ECF subfamily.</text>
</comment>
<dbReference type="InterPro" id="IPR013325">
    <property type="entry name" value="RNA_pol_sigma_r2"/>
</dbReference>
<keyword evidence="4" id="KW-0804">Transcription</keyword>
<keyword evidence="2" id="KW-0805">Transcription regulation</keyword>
<dbReference type="NCBIfam" id="TIGR02937">
    <property type="entry name" value="sigma70-ECF"/>
    <property type="match status" value="1"/>
</dbReference>
<dbReference type="InterPro" id="IPR014284">
    <property type="entry name" value="RNA_pol_sigma-70_dom"/>
</dbReference>
<dbReference type="Pfam" id="PF08281">
    <property type="entry name" value="Sigma70_r4_2"/>
    <property type="match status" value="1"/>
</dbReference>
<evidence type="ECO:0000313" key="8">
    <source>
        <dbReference type="Proteomes" id="UP001164733"/>
    </source>
</evidence>
<evidence type="ECO:0000256" key="4">
    <source>
        <dbReference type="ARBA" id="ARBA00023163"/>
    </source>
</evidence>
<reference evidence="7" key="1">
    <citation type="submission" date="2021-11" db="EMBL/GenBank/DDBJ databases">
        <title>Clostridia strains as spoilage organisms.</title>
        <authorList>
            <person name="Wambui J."/>
            <person name="Stevens M.J.A."/>
            <person name="Stephan R."/>
        </authorList>
    </citation>
    <scope>NUCLEOTIDE SEQUENCE</scope>
    <source>
        <strain evidence="7">CF009</strain>
    </source>
</reference>
<accession>A0AA47EHE6</accession>
<feature type="domain" description="RNA polymerase sigma-70 region 2" evidence="5">
    <location>
        <begin position="29"/>
        <end position="93"/>
    </location>
</feature>
<evidence type="ECO:0000256" key="1">
    <source>
        <dbReference type="ARBA" id="ARBA00010641"/>
    </source>
</evidence>
<dbReference type="InterPro" id="IPR036388">
    <property type="entry name" value="WH-like_DNA-bd_sf"/>
</dbReference>
<gene>
    <name evidence="7" type="ORF">LL038_13610</name>
</gene>